<gene>
    <name evidence="1" type="ORF">BECKLFY1418C_GA0070996_106019</name>
</gene>
<reference evidence="1" key="1">
    <citation type="submission" date="2019-02" db="EMBL/GenBank/DDBJ databases">
        <authorList>
            <person name="Gruber-Vodicka R. H."/>
            <person name="Seah K. B. B."/>
        </authorList>
    </citation>
    <scope>NUCLEOTIDE SEQUENCE</scope>
    <source>
        <strain evidence="1">BECK_BY7</strain>
    </source>
</reference>
<organism evidence="1">
    <name type="scientific">Candidatus Kentrum sp. LFY</name>
    <dbReference type="NCBI Taxonomy" id="2126342"/>
    <lineage>
        <taxon>Bacteria</taxon>
        <taxon>Pseudomonadati</taxon>
        <taxon>Pseudomonadota</taxon>
        <taxon>Gammaproteobacteria</taxon>
        <taxon>Candidatus Kentrum</taxon>
    </lineage>
</organism>
<accession>A0A450WRE4</accession>
<protein>
    <submittedName>
        <fullName evidence="1">Uncharacterized protein</fullName>
    </submittedName>
</protein>
<dbReference type="AlphaFoldDB" id="A0A450WRE4"/>
<sequence length="94" mass="10546">MVPGREREYPTDLFPVFGKQVKVMPNIRRRPIIDVQSLIVGPLNLSIDTRNLDHHPTPHSAGGTGFFFPFAFQKRSPNWSATGFRPGGQSGRRS</sequence>
<evidence type="ECO:0000313" key="1">
    <source>
        <dbReference type="EMBL" id="VFK19613.1"/>
    </source>
</evidence>
<dbReference type="EMBL" id="CAADFN010000060">
    <property type="protein sequence ID" value="VFK19613.1"/>
    <property type="molecule type" value="Genomic_DNA"/>
</dbReference>
<name>A0A450WRE4_9GAMM</name>
<proteinExistence type="predicted"/>